<dbReference type="PANTHER" id="PTHR10357">
    <property type="entry name" value="ALPHA-AMYLASE FAMILY MEMBER"/>
    <property type="match status" value="1"/>
</dbReference>
<dbReference type="Pfam" id="PF00128">
    <property type="entry name" value="Alpha-amylase"/>
    <property type="match status" value="1"/>
</dbReference>
<organism evidence="2 3">
    <name type="scientific">Fluctibacter corallii</name>
    <dbReference type="NCBI Taxonomy" id="2984329"/>
    <lineage>
        <taxon>Bacteria</taxon>
        <taxon>Pseudomonadati</taxon>
        <taxon>Pseudomonadota</taxon>
        <taxon>Gammaproteobacteria</taxon>
        <taxon>Alteromonadales</taxon>
        <taxon>Alteromonadaceae</taxon>
        <taxon>Fluctibacter</taxon>
    </lineage>
</organism>
<dbReference type="RefSeq" id="WP_263713596.1">
    <property type="nucleotide sequence ID" value="NZ_JAOWKX010000010.1"/>
</dbReference>
<dbReference type="Gene3D" id="3.90.400.10">
    <property type="entry name" value="Oligo-1,6-glucosidase, Domain 2"/>
    <property type="match status" value="1"/>
</dbReference>
<dbReference type="PANTHER" id="PTHR10357:SF213">
    <property type="entry name" value="ALPHA AMYLASE CATALYTIC REGION"/>
    <property type="match status" value="1"/>
</dbReference>
<proteinExistence type="predicted"/>
<dbReference type="InterPro" id="IPR045857">
    <property type="entry name" value="O16G_dom_2"/>
</dbReference>
<keyword evidence="2" id="KW-0378">Hydrolase</keyword>
<dbReference type="Gene3D" id="2.60.40.1180">
    <property type="entry name" value="Golgi alpha-mannosidase II"/>
    <property type="match status" value="1"/>
</dbReference>
<comment type="caution">
    <text evidence="2">The sequence shown here is derived from an EMBL/GenBank/DDBJ whole genome shotgun (WGS) entry which is preliminary data.</text>
</comment>
<evidence type="ECO:0000313" key="2">
    <source>
        <dbReference type="EMBL" id="MCV2886306.1"/>
    </source>
</evidence>
<evidence type="ECO:0000259" key="1">
    <source>
        <dbReference type="SMART" id="SM00642"/>
    </source>
</evidence>
<dbReference type="CDD" id="cd11324">
    <property type="entry name" value="AmyAc_Amylosucrase"/>
    <property type="match status" value="1"/>
</dbReference>
<dbReference type="InterPro" id="IPR017853">
    <property type="entry name" value="GH"/>
</dbReference>
<reference evidence="2 3" key="1">
    <citation type="submission" date="2022-10" db="EMBL/GenBank/DDBJ databases">
        <title>Aestuariibacter sp. AA17 isolated from Montipora capitata coral fragment.</title>
        <authorList>
            <person name="Emsley S.A."/>
            <person name="Pfannmuller K.M."/>
            <person name="Loughran R.M."/>
            <person name="Shlafstein M."/>
            <person name="Papke E."/>
            <person name="Saw J.H."/>
            <person name="Ushijima B."/>
            <person name="Videau P."/>
        </authorList>
    </citation>
    <scope>NUCLEOTIDE SEQUENCE [LARGE SCALE GENOMIC DNA]</scope>
    <source>
        <strain evidence="2 3">AA17</strain>
    </source>
</reference>
<feature type="domain" description="Glycosyl hydrolase family 13 catalytic" evidence="1">
    <location>
        <begin position="101"/>
        <end position="533"/>
    </location>
</feature>
<dbReference type="SMART" id="SM00642">
    <property type="entry name" value="Aamy"/>
    <property type="match status" value="1"/>
</dbReference>
<dbReference type="SUPFAM" id="SSF51445">
    <property type="entry name" value="(Trans)glycosidases"/>
    <property type="match status" value="1"/>
</dbReference>
<dbReference type="Proteomes" id="UP001652504">
    <property type="component" value="Unassembled WGS sequence"/>
</dbReference>
<name>A0ABT3ADJ0_9ALTE</name>
<keyword evidence="3" id="KW-1185">Reference proteome</keyword>
<sequence length="664" mass="75716">MSTKYDSQRGLDRLLKEIDMSMLTPSDKRVFLARLSEHFEALFSHFTHVYGYHYDCYYHLRALLNTLAKNLSERTESLKALDASRLSNPHWYAHHSMLGMACYVDLFAGDLQRLKARIPYLQSLGVTYLHLMPLYRSPEGDSDGGYAVSDYRQVDPKLGTVSDLQSLATELRNAGISLILDFVFNHTSDEHAWAMAAKGGDKNFQHYYYMFDDKSIPNQYEPHLREIFPQVRRGNFTFDSTSRKWIWTTFNNFQWDLNYTNPEVFTAITDEMLFLANLGCEGLRLDALAFIWKEMGTDCENQPKAHTIIQAFNLCLKIAAPAVVFKSEAIVHPDEVVKYIDKEECQLSYNPLLMALIWNSLATRKTRLLTASMQKSFSISPDCVWVNYVRCHDDIGWTFDDNVAWQLGINPHDHRQFLNAYYTGQFEGSFANGVAFGENPNTGDCRVCGSLASLVGLEDALADNSIERIKTAIDRIMLTHAIILSIGGIPLIYSGDEVGLLNDYEYRTQPDKQHDDRWVHRIPLTDQDIAASQKQGTVQQQISARLQHLIQLRKTYPVFGAGNTTIIGTENQHVFVFLRQSSASDSVSVKSQNDNNTDETPTQLLALFNFTEHTQQVDAKYLAQLKAPHLFDLVSEEPLSHETTITLAPYQIRWIVPKTPTFYS</sequence>
<dbReference type="InterPro" id="IPR013780">
    <property type="entry name" value="Glyco_hydro_b"/>
</dbReference>
<gene>
    <name evidence="2" type="ORF">OE749_16550</name>
</gene>
<accession>A0ABT3ADJ0</accession>
<evidence type="ECO:0000313" key="3">
    <source>
        <dbReference type="Proteomes" id="UP001652504"/>
    </source>
</evidence>
<dbReference type="InterPro" id="IPR044077">
    <property type="entry name" value="Amylosucrase"/>
</dbReference>
<protein>
    <submittedName>
        <fullName evidence="2">Alpha-amylase family glycosyl hydrolase</fullName>
    </submittedName>
</protein>
<dbReference type="EMBL" id="JAOWKX010000010">
    <property type="protein sequence ID" value="MCV2886306.1"/>
    <property type="molecule type" value="Genomic_DNA"/>
</dbReference>
<dbReference type="Gene3D" id="3.20.20.80">
    <property type="entry name" value="Glycosidases"/>
    <property type="match status" value="1"/>
</dbReference>
<dbReference type="SUPFAM" id="SSF51011">
    <property type="entry name" value="Glycosyl hydrolase domain"/>
    <property type="match status" value="1"/>
</dbReference>
<dbReference type="Gene3D" id="1.10.1740.10">
    <property type="match status" value="1"/>
</dbReference>
<dbReference type="InterPro" id="IPR006047">
    <property type="entry name" value="GH13_cat_dom"/>
</dbReference>
<dbReference type="GO" id="GO:0016787">
    <property type="term" value="F:hydrolase activity"/>
    <property type="evidence" value="ECO:0007669"/>
    <property type="project" value="UniProtKB-KW"/>
</dbReference>